<keyword evidence="11" id="KW-1185">Reference proteome</keyword>
<proteinExistence type="inferred from homology"/>
<dbReference type="InterPro" id="IPR017938">
    <property type="entry name" value="Riboflavin_synthase-like_b-brl"/>
</dbReference>
<dbReference type="InterPro" id="IPR001433">
    <property type="entry name" value="OxRdtase_FAD/NAD-bd"/>
</dbReference>
<evidence type="ECO:0000256" key="8">
    <source>
        <dbReference type="SAM" id="MobiDB-lite"/>
    </source>
</evidence>
<evidence type="ECO:0000259" key="9">
    <source>
        <dbReference type="PROSITE" id="PS50255"/>
    </source>
</evidence>
<dbReference type="OrthoDB" id="432299at2759"/>
<dbReference type="Gene3D" id="3.40.50.80">
    <property type="entry name" value="Nucleotide-binding domain of ferredoxin-NADP reductase (FNR) module"/>
    <property type="match status" value="1"/>
</dbReference>
<keyword evidence="4" id="KW-0479">Metal-binding</keyword>
<dbReference type="PROSITE" id="PS00191">
    <property type="entry name" value="CYTOCHROME_B5_1"/>
    <property type="match status" value="1"/>
</dbReference>
<dbReference type="PROSITE" id="PS50255">
    <property type="entry name" value="CYTOCHROME_B5_2"/>
    <property type="match status" value="1"/>
</dbReference>
<evidence type="ECO:0000256" key="3">
    <source>
        <dbReference type="ARBA" id="ARBA00022617"/>
    </source>
</evidence>
<dbReference type="CDD" id="cd06183">
    <property type="entry name" value="cyt_b5_reduct_like"/>
    <property type="match status" value="1"/>
</dbReference>
<gene>
    <name evidence="12" type="primary">LOC108076618</name>
</gene>
<dbReference type="Pfam" id="PF00173">
    <property type="entry name" value="Cyt-b5"/>
    <property type="match status" value="1"/>
</dbReference>
<dbReference type="PROSITE" id="PS51384">
    <property type="entry name" value="FAD_FR"/>
    <property type="match status" value="1"/>
</dbReference>
<dbReference type="RefSeq" id="XP_017025034.2">
    <property type="nucleotide sequence ID" value="XM_017169545.3"/>
</dbReference>
<comment type="subcellular location">
    <subcellularLocation>
        <location evidence="1">Endoplasmic reticulum</location>
    </subcellularLocation>
</comment>
<dbReference type="GO" id="GO:0046872">
    <property type="term" value="F:metal ion binding"/>
    <property type="evidence" value="ECO:0007669"/>
    <property type="project" value="UniProtKB-KW"/>
</dbReference>
<dbReference type="GO" id="GO:0020037">
    <property type="term" value="F:heme binding"/>
    <property type="evidence" value="ECO:0007669"/>
    <property type="project" value="InterPro"/>
</dbReference>
<dbReference type="Pfam" id="PF00175">
    <property type="entry name" value="NAD_binding_1"/>
    <property type="match status" value="1"/>
</dbReference>
<dbReference type="InterPro" id="IPR051872">
    <property type="entry name" value="Cytochrome_b5/Flavoprotein_Rdt"/>
</dbReference>
<dbReference type="Proteomes" id="UP001652661">
    <property type="component" value="Chromosome 2R"/>
</dbReference>
<dbReference type="InterPro" id="IPR001199">
    <property type="entry name" value="Cyt_B5-like_heme/steroid-bd"/>
</dbReference>
<protein>
    <submittedName>
        <fullName evidence="12">Cytochrome b5 reductase 4</fullName>
    </submittedName>
</protein>
<reference evidence="12" key="2">
    <citation type="submission" date="2025-08" db="UniProtKB">
        <authorList>
            <consortium name="RefSeq"/>
        </authorList>
    </citation>
    <scope>IDENTIFICATION</scope>
    <source>
        <strain evidence="12">14028-0561.14</strain>
        <tissue evidence="12">Whole fly</tissue>
    </source>
</reference>
<dbReference type="GO" id="GO:0006801">
    <property type="term" value="P:superoxide metabolic process"/>
    <property type="evidence" value="ECO:0007669"/>
    <property type="project" value="TreeGrafter"/>
</dbReference>
<dbReference type="GO" id="GO:0005783">
    <property type="term" value="C:endoplasmic reticulum"/>
    <property type="evidence" value="ECO:0007669"/>
    <property type="project" value="UniProtKB-SubCell"/>
</dbReference>
<dbReference type="Gene3D" id="3.10.120.10">
    <property type="entry name" value="Cytochrome b5-like heme/steroid binding domain"/>
    <property type="match status" value="1"/>
</dbReference>
<dbReference type="InterPro" id="IPR008978">
    <property type="entry name" value="HSP20-like_chaperone"/>
</dbReference>
<dbReference type="InterPro" id="IPR017927">
    <property type="entry name" value="FAD-bd_FR_type"/>
</dbReference>
<dbReference type="SUPFAM" id="SSF52343">
    <property type="entry name" value="Ferredoxin reductase-like, C-terminal NADP-linked domain"/>
    <property type="match status" value="1"/>
</dbReference>
<dbReference type="Pfam" id="PF00970">
    <property type="entry name" value="FAD_binding_6"/>
    <property type="match status" value="1"/>
</dbReference>
<dbReference type="SUPFAM" id="SSF63380">
    <property type="entry name" value="Riboflavin synthase domain-like"/>
    <property type="match status" value="1"/>
</dbReference>
<keyword evidence="5" id="KW-0256">Endoplasmic reticulum</keyword>
<dbReference type="PANTHER" id="PTHR46237">
    <property type="entry name" value="CYTOCHROME B5 REDUCTASE 4 FAMILY MEMBER"/>
    <property type="match status" value="1"/>
</dbReference>
<evidence type="ECO:0000259" key="10">
    <source>
        <dbReference type="PROSITE" id="PS51384"/>
    </source>
</evidence>
<dbReference type="SUPFAM" id="SSF55856">
    <property type="entry name" value="Cytochrome b5-like heme/steroid binding domain"/>
    <property type="match status" value="1"/>
</dbReference>
<evidence type="ECO:0000256" key="7">
    <source>
        <dbReference type="ARBA" id="ARBA00023004"/>
    </source>
</evidence>
<keyword evidence="7" id="KW-0408">Iron</keyword>
<comment type="similarity">
    <text evidence="2">Belongs to the flavoprotein pyridine nucleotide cytochrome reductase family.</text>
</comment>
<accession>A0A6P4INI2</accession>
<dbReference type="GeneID" id="108076618"/>
<dbReference type="GO" id="GO:0004128">
    <property type="term" value="F:cytochrome-b5 reductase activity, acting on NAD(P)H"/>
    <property type="evidence" value="ECO:0007669"/>
    <property type="project" value="TreeGrafter"/>
</dbReference>
<feature type="compositionally biased region" description="Low complexity" evidence="8">
    <location>
        <begin position="75"/>
        <end position="93"/>
    </location>
</feature>
<dbReference type="InterPro" id="IPR037908">
    <property type="entry name" value="p23_NCB5OR"/>
</dbReference>
<keyword evidence="3" id="KW-0349">Heme</keyword>
<name>A0A6P4INI2_DROKI</name>
<feature type="domain" description="Cytochrome b5 heme-binding" evidence="9">
    <location>
        <begin position="126"/>
        <end position="202"/>
    </location>
</feature>
<dbReference type="AlphaFoldDB" id="A0A6P4INI2"/>
<evidence type="ECO:0000313" key="12">
    <source>
        <dbReference type="RefSeq" id="XP_017025034.2"/>
    </source>
</evidence>
<dbReference type="PRINTS" id="PR00406">
    <property type="entry name" value="CYTB5RDTASE"/>
</dbReference>
<sequence>MFTRTSSRNNGQNSCFAVYFVICFPVIKPRSGLTMSDSSLKPPASNKPLRPPQVVALSGSPGGLQLPVTAPQKLNSNSTNGNTSSASGSATGNPRNKCALKPGYSLMSWIRLCNSGADLSGTGGRTVPVSRSELALHNKVDDAWMAIRGRVFNVTRYMDFHPGGVDELMRGVGRDATQLFDEVHAWVNYPQLLGKCYIGPLKENAVKSTKDPVSPEITSAIPKPTEILPRFDWIQQRSELTLIFYTRSFANPGMVVRRQNSQQLEVRILIGQQWHTFDFQLTEKVEWPPKVAKMGAETGKIEVVLGKEEPAPWPIYGTHTTRKLDSNSIQEEHYDYQVIHREDFNHDSFELSLQSAERDRLMLLPVGYHINIEVPVDGELIHRSYTPVDHAYLSVDTNSDSISFLIKRYPNGPVSSHLHQLQVGSRVQLGPPRGGFLLSELNAHRNILLLAAGSGLTPILSLIQPILKRNTNRIETLHLYYFNKTSGDIWLKKKLEEMQTQDERFSCKHLLSQVEEKPERISLELLTSLFREKQPDRCTYVAICGPSGFNTAAVDILTQLGLKPNQMHVFRG</sequence>
<dbReference type="InterPro" id="IPR036400">
    <property type="entry name" value="Cyt_B5-like_heme/steroid_sf"/>
</dbReference>
<dbReference type="InterPro" id="IPR008333">
    <property type="entry name" value="Cbr1-like_FAD-bd_dom"/>
</dbReference>
<keyword evidence="6" id="KW-0560">Oxidoreductase</keyword>
<evidence type="ECO:0000256" key="1">
    <source>
        <dbReference type="ARBA" id="ARBA00004240"/>
    </source>
</evidence>
<evidence type="ECO:0000313" key="11">
    <source>
        <dbReference type="Proteomes" id="UP001652661"/>
    </source>
</evidence>
<dbReference type="SUPFAM" id="SSF49764">
    <property type="entry name" value="HSP20-like chaperones"/>
    <property type="match status" value="1"/>
</dbReference>
<dbReference type="SMART" id="SM01117">
    <property type="entry name" value="Cyt-b5"/>
    <property type="match status" value="1"/>
</dbReference>
<dbReference type="OMA" id="ERFSCTN"/>
<dbReference type="Gene3D" id="2.40.30.10">
    <property type="entry name" value="Translation factors"/>
    <property type="match status" value="1"/>
</dbReference>
<dbReference type="CDD" id="cd06490">
    <property type="entry name" value="p23_NCB5OR"/>
    <property type="match status" value="1"/>
</dbReference>
<evidence type="ECO:0000256" key="6">
    <source>
        <dbReference type="ARBA" id="ARBA00023002"/>
    </source>
</evidence>
<feature type="domain" description="FAD-binding FR-type" evidence="10">
    <location>
        <begin position="331"/>
        <end position="439"/>
    </location>
</feature>
<evidence type="ECO:0000256" key="2">
    <source>
        <dbReference type="ARBA" id="ARBA00006105"/>
    </source>
</evidence>
<evidence type="ECO:0000256" key="5">
    <source>
        <dbReference type="ARBA" id="ARBA00022824"/>
    </source>
</evidence>
<dbReference type="InterPro" id="IPR039261">
    <property type="entry name" value="FNR_nucleotide-bd"/>
</dbReference>
<evidence type="ECO:0000256" key="4">
    <source>
        <dbReference type="ARBA" id="ARBA00022723"/>
    </source>
</evidence>
<dbReference type="PANTHER" id="PTHR46237:SF1">
    <property type="entry name" value="CYTOCHROME B5 REDUCTASE 4"/>
    <property type="match status" value="1"/>
</dbReference>
<organism evidence="11 12">
    <name type="scientific">Drosophila kikkawai</name>
    <name type="common">Fruit fly</name>
    <dbReference type="NCBI Taxonomy" id="30033"/>
    <lineage>
        <taxon>Eukaryota</taxon>
        <taxon>Metazoa</taxon>
        <taxon>Ecdysozoa</taxon>
        <taxon>Arthropoda</taxon>
        <taxon>Hexapoda</taxon>
        <taxon>Insecta</taxon>
        <taxon>Pterygota</taxon>
        <taxon>Neoptera</taxon>
        <taxon>Endopterygota</taxon>
        <taxon>Diptera</taxon>
        <taxon>Brachycera</taxon>
        <taxon>Muscomorpha</taxon>
        <taxon>Ephydroidea</taxon>
        <taxon>Drosophilidae</taxon>
        <taxon>Drosophila</taxon>
        <taxon>Sophophora</taxon>
    </lineage>
</organism>
<reference evidence="11" key="1">
    <citation type="submission" date="2025-05" db="UniProtKB">
        <authorList>
            <consortium name="RefSeq"/>
        </authorList>
    </citation>
    <scope>NUCLEOTIDE SEQUENCE [LARGE SCALE GENOMIC DNA]</scope>
    <source>
        <strain evidence="11">14028-0561.14</strain>
    </source>
</reference>
<feature type="region of interest" description="Disordered" evidence="8">
    <location>
        <begin position="34"/>
        <end position="94"/>
    </location>
</feature>
<dbReference type="InterPro" id="IPR018506">
    <property type="entry name" value="Cyt_B5_heme-BS"/>
</dbReference>